<name>A0A1X0BLK6_MYCCF</name>
<dbReference type="Gene3D" id="3.40.960.10">
    <property type="entry name" value="VSR Endonuclease"/>
    <property type="match status" value="1"/>
</dbReference>
<dbReference type="Pfam" id="PF18741">
    <property type="entry name" value="MTES_1575"/>
    <property type="match status" value="1"/>
</dbReference>
<evidence type="ECO:0000313" key="2">
    <source>
        <dbReference type="EMBL" id="BBY44442.1"/>
    </source>
</evidence>
<dbReference type="OrthoDB" id="3173471at2"/>
<gene>
    <name evidence="2" type="ORF">MCEL_27370</name>
</gene>
<sequence>MRCDVILGSEALASGAVTRRGLARRYVRLHRDVYAPTGLTLTPRDRAYAAWLWSGRRATLVGHSAAAILGSKWIPEDAPVEIAHTRRPATDGIVVRSDVLADDEIEYLDGFACTTPERTAFDLGRRLPVDTAIVRIDALLNATWAKPAGVEAIAERYPGARGVRRLRAALDLVDGGAESPQETRLRLLLVRAGLPRPVTQIPVGRRRIDMGWPDCLVGVEYDGERHFTNPDDYAADIERLEFLASQGWSIVRVSSRQLRCEQDRIVARVKAFLDL</sequence>
<dbReference type="AlphaFoldDB" id="A0A1X0BLK6"/>
<dbReference type="EMBL" id="AP022591">
    <property type="protein sequence ID" value="BBY44442.1"/>
    <property type="molecule type" value="Genomic_DNA"/>
</dbReference>
<evidence type="ECO:0000259" key="1">
    <source>
        <dbReference type="Pfam" id="PF18741"/>
    </source>
</evidence>
<reference evidence="2 3" key="1">
    <citation type="journal article" date="2019" name="Emerg. Microbes Infect.">
        <title>Comprehensive subspecies identification of 175 nontuberculous mycobacteria species based on 7547 genomic profiles.</title>
        <authorList>
            <person name="Matsumoto Y."/>
            <person name="Kinjo T."/>
            <person name="Motooka D."/>
            <person name="Nabeya D."/>
            <person name="Jung N."/>
            <person name="Uechi K."/>
            <person name="Horii T."/>
            <person name="Iida T."/>
            <person name="Fujita J."/>
            <person name="Nakamura S."/>
        </authorList>
    </citation>
    <scope>NUCLEOTIDE SEQUENCE [LARGE SCALE GENOMIC DNA]</scope>
    <source>
        <strain evidence="2 3">JCM 18439</strain>
    </source>
</reference>
<organism evidence="2 3">
    <name type="scientific">Mycolicibacterium celeriflavum</name>
    <name type="common">Mycobacterium celeriflavum</name>
    <dbReference type="NCBI Taxonomy" id="1249101"/>
    <lineage>
        <taxon>Bacteria</taxon>
        <taxon>Bacillati</taxon>
        <taxon>Actinomycetota</taxon>
        <taxon>Actinomycetes</taxon>
        <taxon>Mycobacteriales</taxon>
        <taxon>Mycobacteriaceae</taxon>
        <taxon>Mycolicibacterium</taxon>
    </lineage>
</organism>
<keyword evidence="3" id="KW-1185">Reference proteome</keyword>
<evidence type="ECO:0000313" key="3">
    <source>
        <dbReference type="Proteomes" id="UP000466431"/>
    </source>
</evidence>
<dbReference type="SUPFAM" id="SSF52980">
    <property type="entry name" value="Restriction endonuclease-like"/>
    <property type="match status" value="1"/>
</dbReference>
<proteinExistence type="predicted"/>
<dbReference type="KEGG" id="mcee:MCEL_27370"/>
<protein>
    <recommendedName>
        <fullName evidence="1">Restriction endonuclease type II-like domain-containing protein</fullName>
    </recommendedName>
</protein>
<feature type="domain" description="Restriction endonuclease type II-like" evidence="1">
    <location>
        <begin position="190"/>
        <end position="273"/>
    </location>
</feature>
<dbReference type="InterPro" id="IPR011335">
    <property type="entry name" value="Restrct_endonuc-II-like"/>
</dbReference>
<accession>A0A1X0BLK6</accession>
<dbReference type="RefSeq" id="WP_067220434.1">
    <property type="nucleotide sequence ID" value="NZ_AP022591.1"/>
</dbReference>
<dbReference type="Proteomes" id="UP000466431">
    <property type="component" value="Chromosome"/>
</dbReference>
<dbReference type="InterPro" id="IPR049468">
    <property type="entry name" value="Restrct_endonuc-II-like_dom"/>
</dbReference>
<dbReference type="STRING" id="1249101.BST21_21980"/>